<dbReference type="InterPro" id="IPR015946">
    <property type="entry name" value="KH_dom-like_a/b"/>
</dbReference>
<sequence>MTEPADTTVDTPLTADIDITPGEGAHPDVAPKRPKAFYTAEATATGDGRNGRVATSDGLLDLDLVMPNPLTKPKKTNPEQLFASGFAACFNSAFQGAAKLLKVKLEASEVTARVGIGPVALNRFGLGVRLHVTATGIDQATAEAVAEKAELMCPYSNATRGNIPVQIEVTVK</sequence>
<keyword evidence="3" id="KW-1185">Reference proteome</keyword>
<dbReference type="Pfam" id="PF02566">
    <property type="entry name" value="OsmC"/>
    <property type="match status" value="1"/>
</dbReference>
<dbReference type="SUPFAM" id="SSF82784">
    <property type="entry name" value="OsmC-like"/>
    <property type="match status" value="1"/>
</dbReference>
<dbReference type="Proteomes" id="UP000183315">
    <property type="component" value="Unassembled WGS sequence"/>
</dbReference>
<name>A0A1H6U6Y6_9MICO</name>
<accession>A0A1H6U6Y6</accession>
<comment type="similarity">
    <text evidence="1">Belongs to the OsmC/Ohr family.</text>
</comment>
<dbReference type="InterPro" id="IPR036102">
    <property type="entry name" value="OsmC/Ohrsf"/>
</dbReference>
<dbReference type="InterPro" id="IPR019953">
    <property type="entry name" value="OHR"/>
</dbReference>
<dbReference type="AlphaFoldDB" id="A0A1H6U6Y6"/>
<dbReference type="PANTHER" id="PTHR33797">
    <property type="entry name" value="ORGANIC HYDROPEROXIDE RESISTANCE PROTEIN-LIKE"/>
    <property type="match status" value="1"/>
</dbReference>
<proteinExistence type="inferred from homology"/>
<dbReference type="STRING" id="1043493.SAMN05421637_0290"/>
<evidence type="ECO:0000313" key="3">
    <source>
        <dbReference type="Proteomes" id="UP000183315"/>
    </source>
</evidence>
<gene>
    <name evidence="2" type="ORF">SAMN05421637_0290</name>
</gene>
<dbReference type="PANTHER" id="PTHR33797:SF2">
    <property type="entry name" value="ORGANIC HYDROPEROXIDE RESISTANCE PROTEIN-LIKE"/>
    <property type="match status" value="1"/>
</dbReference>
<protein>
    <submittedName>
        <fullName evidence="2">Peroxiredoxin, Ohr subfamily</fullName>
    </submittedName>
</protein>
<dbReference type="Gene3D" id="3.30.300.20">
    <property type="match status" value="1"/>
</dbReference>
<dbReference type="GO" id="GO:0006979">
    <property type="term" value="P:response to oxidative stress"/>
    <property type="evidence" value="ECO:0007669"/>
    <property type="project" value="InterPro"/>
</dbReference>
<dbReference type="eggNOG" id="COG1764">
    <property type="taxonomic scope" value="Bacteria"/>
</dbReference>
<dbReference type="InterPro" id="IPR003718">
    <property type="entry name" value="OsmC/Ohr_fam"/>
</dbReference>
<organism evidence="2 3">
    <name type="scientific">Demequina mangrovi</name>
    <dbReference type="NCBI Taxonomy" id="1043493"/>
    <lineage>
        <taxon>Bacteria</taxon>
        <taxon>Bacillati</taxon>
        <taxon>Actinomycetota</taxon>
        <taxon>Actinomycetes</taxon>
        <taxon>Micrococcales</taxon>
        <taxon>Demequinaceae</taxon>
        <taxon>Demequina</taxon>
    </lineage>
</organism>
<dbReference type="NCBIfam" id="TIGR03561">
    <property type="entry name" value="organ_hyd_perox"/>
    <property type="match status" value="1"/>
</dbReference>
<dbReference type="RefSeq" id="WP_081953088.1">
    <property type="nucleotide sequence ID" value="NZ_BBLU01000001.1"/>
</dbReference>
<reference evidence="3" key="1">
    <citation type="submission" date="2016-10" db="EMBL/GenBank/DDBJ databases">
        <authorList>
            <person name="Varghese N."/>
        </authorList>
    </citation>
    <scope>NUCLEOTIDE SEQUENCE [LARGE SCALE GENOMIC DNA]</scope>
    <source>
        <strain evidence="3">DSM 24868</strain>
    </source>
</reference>
<dbReference type="Gene3D" id="2.20.25.10">
    <property type="match status" value="1"/>
</dbReference>
<evidence type="ECO:0000256" key="1">
    <source>
        <dbReference type="ARBA" id="ARBA00007378"/>
    </source>
</evidence>
<dbReference type="OrthoDB" id="9797508at2"/>
<evidence type="ECO:0000313" key="2">
    <source>
        <dbReference type="EMBL" id="SEI88103.1"/>
    </source>
</evidence>
<dbReference type="EMBL" id="FNZI01000001">
    <property type="protein sequence ID" value="SEI88103.1"/>
    <property type="molecule type" value="Genomic_DNA"/>
</dbReference>